<dbReference type="Proteomes" id="UP000238205">
    <property type="component" value="Unassembled WGS sequence"/>
</dbReference>
<dbReference type="PANTHER" id="PTHR33886">
    <property type="entry name" value="UNSATURATED RHAMNOGALACTURONAN HYDROLASE (EUROFUNG)"/>
    <property type="match status" value="1"/>
</dbReference>
<sequence length="72" mass="8564">MIVARKLREIIDTINRTSENGMWLDGLYMAGPYLIKYANQFHEKDLIQFVLYQEHLMHKHMTDPETGLLYHA</sequence>
<dbReference type="InterPro" id="IPR010905">
    <property type="entry name" value="Glyco_hydro_88"/>
</dbReference>
<dbReference type="GO" id="GO:0005975">
    <property type="term" value="P:carbohydrate metabolic process"/>
    <property type="evidence" value="ECO:0007669"/>
    <property type="project" value="InterPro"/>
</dbReference>
<dbReference type="AlphaFoldDB" id="A0A2T0W151"/>
<dbReference type="SUPFAM" id="SSF48208">
    <property type="entry name" value="Six-hairpin glycosidases"/>
    <property type="match status" value="1"/>
</dbReference>
<gene>
    <name evidence="2" type="ORF">CLV38_12534</name>
</gene>
<dbReference type="PANTHER" id="PTHR33886:SF8">
    <property type="entry name" value="UNSATURATED RHAMNOGALACTURONAN HYDROLASE (EUROFUNG)"/>
    <property type="match status" value="1"/>
</dbReference>
<accession>A0A2T0W151</accession>
<evidence type="ECO:0000313" key="3">
    <source>
        <dbReference type="Proteomes" id="UP000238205"/>
    </source>
</evidence>
<keyword evidence="1 2" id="KW-0378">Hydrolase</keyword>
<dbReference type="Pfam" id="PF07470">
    <property type="entry name" value="Glyco_hydro_88"/>
    <property type="match status" value="1"/>
</dbReference>
<organism evidence="2 3">
    <name type="scientific">Alkalibacterium olivapovliticus</name>
    <dbReference type="NCBI Taxonomy" id="99907"/>
    <lineage>
        <taxon>Bacteria</taxon>
        <taxon>Bacillati</taxon>
        <taxon>Bacillota</taxon>
        <taxon>Bacilli</taxon>
        <taxon>Lactobacillales</taxon>
        <taxon>Carnobacteriaceae</taxon>
        <taxon>Alkalibacterium</taxon>
    </lineage>
</organism>
<dbReference type="EMBL" id="PVTO01000025">
    <property type="protein sequence ID" value="PRY78663.1"/>
    <property type="molecule type" value="Genomic_DNA"/>
</dbReference>
<reference evidence="2 3" key="1">
    <citation type="submission" date="2018-03" db="EMBL/GenBank/DDBJ databases">
        <title>Genomic Encyclopedia of Archaeal and Bacterial Type Strains, Phase II (KMG-II): from individual species to whole genera.</title>
        <authorList>
            <person name="Goeker M."/>
        </authorList>
    </citation>
    <scope>NUCLEOTIDE SEQUENCE [LARGE SCALE GENOMIC DNA]</scope>
    <source>
        <strain evidence="2 3">DSM 13175</strain>
    </source>
</reference>
<dbReference type="InterPro" id="IPR052043">
    <property type="entry name" value="PolySaccharide_Degr_Enz"/>
</dbReference>
<comment type="caution">
    <text evidence="2">The sequence shown here is derived from an EMBL/GenBank/DDBJ whole genome shotgun (WGS) entry which is preliminary data.</text>
</comment>
<proteinExistence type="predicted"/>
<dbReference type="GO" id="GO:0016787">
    <property type="term" value="F:hydrolase activity"/>
    <property type="evidence" value="ECO:0007669"/>
    <property type="project" value="UniProtKB-KW"/>
</dbReference>
<evidence type="ECO:0000313" key="2">
    <source>
        <dbReference type="EMBL" id="PRY78663.1"/>
    </source>
</evidence>
<dbReference type="InterPro" id="IPR008928">
    <property type="entry name" value="6-hairpin_glycosidase_sf"/>
</dbReference>
<name>A0A2T0W151_9LACT</name>
<protein>
    <submittedName>
        <fullName evidence="2">Glycosyl hydrolase family 88</fullName>
    </submittedName>
</protein>
<evidence type="ECO:0000256" key="1">
    <source>
        <dbReference type="ARBA" id="ARBA00022801"/>
    </source>
</evidence>
<dbReference type="Gene3D" id="1.50.10.10">
    <property type="match status" value="1"/>
</dbReference>
<keyword evidence="3" id="KW-1185">Reference proteome</keyword>
<dbReference type="InterPro" id="IPR012341">
    <property type="entry name" value="6hp_glycosidase-like_sf"/>
</dbReference>